<feature type="compositionally biased region" description="Polar residues" evidence="3">
    <location>
        <begin position="241"/>
        <end position="256"/>
    </location>
</feature>
<dbReference type="Proteomes" id="UP000800094">
    <property type="component" value="Unassembled WGS sequence"/>
</dbReference>
<organism evidence="5 6">
    <name type="scientific">Trematosphaeria pertusa</name>
    <dbReference type="NCBI Taxonomy" id="390896"/>
    <lineage>
        <taxon>Eukaryota</taxon>
        <taxon>Fungi</taxon>
        <taxon>Dikarya</taxon>
        <taxon>Ascomycota</taxon>
        <taxon>Pezizomycotina</taxon>
        <taxon>Dothideomycetes</taxon>
        <taxon>Pleosporomycetidae</taxon>
        <taxon>Pleosporales</taxon>
        <taxon>Massarineae</taxon>
        <taxon>Trematosphaeriaceae</taxon>
        <taxon>Trematosphaeria</taxon>
    </lineage>
</organism>
<keyword evidence="2" id="KW-0539">Nucleus</keyword>
<proteinExistence type="predicted"/>
<feature type="domain" description="Zn(2)-C6 fungal-type" evidence="4">
    <location>
        <begin position="19"/>
        <end position="49"/>
    </location>
</feature>
<dbReference type="GO" id="GO:0008270">
    <property type="term" value="F:zinc ion binding"/>
    <property type="evidence" value="ECO:0007669"/>
    <property type="project" value="InterPro"/>
</dbReference>
<evidence type="ECO:0000256" key="1">
    <source>
        <dbReference type="ARBA" id="ARBA00004123"/>
    </source>
</evidence>
<comment type="subcellular location">
    <subcellularLocation>
        <location evidence="1">Nucleus</location>
    </subcellularLocation>
</comment>
<dbReference type="GO" id="GO:0000981">
    <property type="term" value="F:DNA-binding transcription factor activity, RNA polymerase II-specific"/>
    <property type="evidence" value="ECO:0007669"/>
    <property type="project" value="InterPro"/>
</dbReference>
<reference evidence="5" key="1">
    <citation type="journal article" date="2020" name="Stud. Mycol.">
        <title>101 Dothideomycetes genomes: a test case for predicting lifestyles and emergence of pathogens.</title>
        <authorList>
            <person name="Haridas S."/>
            <person name="Albert R."/>
            <person name="Binder M."/>
            <person name="Bloem J."/>
            <person name="Labutti K."/>
            <person name="Salamov A."/>
            <person name="Andreopoulos B."/>
            <person name="Baker S."/>
            <person name="Barry K."/>
            <person name="Bills G."/>
            <person name="Bluhm B."/>
            <person name="Cannon C."/>
            <person name="Castanera R."/>
            <person name="Culley D."/>
            <person name="Daum C."/>
            <person name="Ezra D."/>
            <person name="Gonzalez J."/>
            <person name="Henrissat B."/>
            <person name="Kuo A."/>
            <person name="Liang C."/>
            <person name="Lipzen A."/>
            <person name="Lutzoni F."/>
            <person name="Magnuson J."/>
            <person name="Mondo S."/>
            <person name="Nolan M."/>
            <person name="Ohm R."/>
            <person name="Pangilinan J."/>
            <person name="Park H.-J."/>
            <person name="Ramirez L."/>
            <person name="Alfaro M."/>
            <person name="Sun H."/>
            <person name="Tritt A."/>
            <person name="Yoshinaga Y."/>
            <person name="Zwiers L.-H."/>
            <person name="Turgeon B."/>
            <person name="Goodwin S."/>
            <person name="Spatafora J."/>
            <person name="Crous P."/>
            <person name="Grigoriev I."/>
        </authorList>
    </citation>
    <scope>NUCLEOTIDE SEQUENCE</scope>
    <source>
        <strain evidence="5">CBS 122368</strain>
    </source>
</reference>
<dbReference type="GO" id="GO:0045944">
    <property type="term" value="P:positive regulation of transcription by RNA polymerase II"/>
    <property type="evidence" value="ECO:0007669"/>
    <property type="project" value="TreeGrafter"/>
</dbReference>
<dbReference type="Pfam" id="PF00172">
    <property type="entry name" value="Zn_clus"/>
    <property type="match status" value="1"/>
</dbReference>
<dbReference type="PROSITE" id="PS50048">
    <property type="entry name" value="ZN2_CY6_FUNGAL_2"/>
    <property type="match status" value="1"/>
</dbReference>
<sequence>MPRPKKAGAGEPKKRSRNGCWPCKARKVKCGEEKPRCANCERQGESCDYSIRLNWGGRTKRDPARPASNSGASSTSGSPHMSTFSFEDDASPLFPPETPMPQSSFTHHARSRSTLSPPTSDPNMVDPELVRISQAQSQSMMAIGGPFDSFQQQDLRRQPTSAPIDARMQNAQYCNSFEYPSPAASSFESLNYSNAGYAPVNADSPLSPPMPPPVRSSAYPTPNSRQYAESVDSMSLHHTRSYSAESPSTSDAYSPQTGPPTPYSPFMAMPLTPNSSAGSDDPAVRTASKASNTGYTPSDLRRLSVQSLLTGPPGDSPQHGRQYPIIDAASTTYGYDLGLPDLDLPRNDDIHAIAIFSPPSGTIGFDEDTPYGSAEQRAKDMAFEKGGYYAKPVPIKISKHLEPLPPLLLENPMNLLYFHHFLNHTARILVPHDCEQNPFRQILPEMAVRDENIMNLLLAYSASHRARMLSHREPSNRIALWVRDVFPKLRHSLSTATSPSSITNSTLAPAIMMASLEIISPNTFEVPISWQNHLTIARQMIIARGGPRSMDRGDRAAYFLSRWFAYLDVLGSLSGNKNDQPLGSFYWSSENASADEDFQIDCLMGFTNRCVGSLARIAELAKQVEPFRIDADGNIRDDFRPSPEIVRQAQLIRRELEEGLSGGVGYKGCNHRSSASSESEGAWDATEIYATNEMFHWAGLIHLFRRVFNYPSAAPEVQHAVREIIGLLYKVRRGSTAEACLLFPMFAAGCDARDEGQKDKIMERLRCVEGFGMTQVKKARGLMQRVWDTGKPWESLVEGEFFG</sequence>
<dbReference type="Gene3D" id="4.10.240.10">
    <property type="entry name" value="Zn(2)-C6 fungal-type DNA-binding domain"/>
    <property type="match status" value="1"/>
</dbReference>
<keyword evidence="6" id="KW-1185">Reference proteome</keyword>
<feature type="region of interest" description="Disordered" evidence="3">
    <location>
        <begin position="1"/>
        <end position="21"/>
    </location>
</feature>
<dbReference type="Pfam" id="PF11951">
    <property type="entry name" value="Fungal_trans_2"/>
    <property type="match status" value="1"/>
</dbReference>
<feature type="compositionally biased region" description="Polar residues" evidence="3">
    <location>
        <begin position="100"/>
        <end position="122"/>
    </location>
</feature>
<dbReference type="PANTHER" id="PTHR37534">
    <property type="entry name" value="TRANSCRIPTIONAL ACTIVATOR PROTEIN UGA3"/>
    <property type="match status" value="1"/>
</dbReference>
<dbReference type="InterPro" id="IPR036864">
    <property type="entry name" value="Zn2-C6_fun-type_DNA-bd_sf"/>
</dbReference>
<dbReference type="PROSITE" id="PS00463">
    <property type="entry name" value="ZN2_CY6_FUNGAL_1"/>
    <property type="match status" value="1"/>
</dbReference>
<dbReference type="PANTHER" id="PTHR37534:SF43">
    <property type="entry name" value="FINGER DOMAIN PROTEIN, PUTATIVE (AFU_ORTHOLOGUE AFUA_1G01850)-RELATED"/>
    <property type="match status" value="1"/>
</dbReference>
<dbReference type="InterPro" id="IPR001138">
    <property type="entry name" value="Zn2Cys6_DnaBD"/>
</dbReference>
<dbReference type="GO" id="GO:0000976">
    <property type="term" value="F:transcription cis-regulatory region binding"/>
    <property type="evidence" value="ECO:0007669"/>
    <property type="project" value="TreeGrafter"/>
</dbReference>
<dbReference type="CDD" id="cd00067">
    <property type="entry name" value="GAL4"/>
    <property type="match status" value="1"/>
</dbReference>
<dbReference type="SUPFAM" id="SSF57701">
    <property type="entry name" value="Zn2/Cys6 DNA-binding domain"/>
    <property type="match status" value="1"/>
</dbReference>
<dbReference type="GO" id="GO:0005634">
    <property type="term" value="C:nucleus"/>
    <property type="evidence" value="ECO:0007669"/>
    <property type="project" value="UniProtKB-SubCell"/>
</dbReference>
<dbReference type="InterPro" id="IPR021858">
    <property type="entry name" value="Fun_TF"/>
</dbReference>
<dbReference type="RefSeq" id="XP_033677543.1">
    <property type="nucleotide sequence ID" value="XM_033825242.1"/>
</dbReference>
<evidence type="ECO:0000256" key="2">
    <source>
        <dbReference type="ARBA" id="ARBA00023242"/>
    </source>
</evidence>
<dbReference type="OrthoDB" id="5229455at2759"/>
<accession>A0A6A6HXB6</accession>
<feature type="region of interest" description="Disordered" evidence="3">
    <location>
        <begin position="51"/>
        <end position="138"/>
    </location>
</feature>
<evidence type="ECO:0000313" key="5">
    <source>
        <dbReference type="EMBL" id="KAF2242539.1"/>
    </source>
</evidence>
<evidence type="ECO:0000256" key="3">
    <source>
        <dbReference type="SAM" id="MobiDB-lite"/>
    </source>
</evidence>
<protein>
    <recommendedName>
        <fullName evidence="4">Zn(2)-C6 fungal-type domain-containing protein</fullName>
    </recommendedName>
</protein>
<dbReference type="SMART" id="SM00066">
    <property type="entry name" value="GAL4"/>
    <property type="match status" value="1"/>
</dbReference>
<gene>
    <name evidence="5" type="ORF">BU26DRAFT_466891</name>
</gene>
<name>A0A6A6HXB6_9PLEO</name>
<feature type="compositionally biased region" description="Low complexity" evidence="3">
    <location>
        <begin position="66"/>
        <end position="85"/>
    </location>
</feature>
<feature type="region of interest" description="Disordered" evidence="3">
    <location>
        <begin position="194"/>
        <end position="301"/>
    </location>
</feature>
<dbReference type="GeneID" id="54578572"/>
<evidence type="ECO:0000313" key="6">
    <source>
        <dbReference type="Proteomes" id="UP000800094"/>
    </source>
</evidence>
<dbReference type="EMBL" id="ML987207">
    <property type="protein sequence ID" value="KAF2242539.1"/>
    <property type="molecule type" value="Genomic_DNA"/>
</dbReference>
<dbReference type="AlphaFoldDB" id="A0A6A6HXB6"/>
<evidence type="ECO:0000259" key="4">
    <source>
        <dbReference type="PROSITE" id="PS50048"/>
    </source>
</evidence>